<dbReference type="GO" id="GO:0003677">
    <property type="term" value="F:DNA binding"/>
    <property type="evidence" value="ECO:0007669"/>
    <property type="project" value="InterPro"/>
</dbReference>
<proteinExistence type="predicted"/>
<dbReference type="SMART" id="SM00906">
    <property type="entry name" value="Fungal_trans"/>
    <property type="match status" value="1"/>
</dbReference>
<dbReference type="EMBL" id="NCSJ02000682">
    <property type="protein sequence ID" value="RFU23645.1"/>
    <property type="molecule type" value="Genomic_DNA"/>
</dbReference>
<dbReference type="GO" id="GO:0006351">
    <property type="term" value="P:DNA-templated transcription"/>
    <property type="evidence" value="ECO:0007669"/>
    <property type="project" value="InterPro"/>
</dbReference>
<dbReference type="Proteomes" id="UP000258309">
    <property type="component" value="Unassembled WGS sequence"/>
</dbReference>
<dbReference type="Pfam" id="PF04082">
    <property type="entry name" value="Fungal_trans"/>
    <property type="match status" value="1"/>
</dbReference>
<dbReference type="CDD" id="cd12148">
    <property type="entry name" value="fungal_TF_MHR"/>
    <property type="match status" value="1"/>
</dbReference>
<feature type="domain" description="Zn(2)-C6 fungal-type" evidence="4">
    <location>
        <begin position="123"/>
        <end position="154"/>
    </location>
</feature>
<dbReference type="PROSITE" id="PS50048">
    <property type="entry name" value="ZN2_CY6_FUNGAL_2"/>
    <property type="match status" value="1"/>
</dbReference>
<dbReference type="PANTHER" id="PTHR31668:SF4">
    <property type="entry name" value="TRANSCRIPTIONAL ACTIVATOR PROTEIN DAL81"/>
    <property type="match status" value="1"/>
</dbReference>
<keyword evidence="6" id="KW-1185">Reference proteome</keyword>
<dbReference type="InterPro" id="IPR050797">
    <property type="entry name" value="Carb_Metab_Trans_Reg"/>
</dbReference>
<feature type="compositionally biased region" description="Polar residues" evidence="3">
    <location>
        <begin position="247"/>
        <end position="256"/>
    </location>
</feature>
<comment type="caution">
    <text evidence="5">The sequence shown here is derived from an EMBL/GenBank/DDBJ whole genome shotgun (WGS) entry which is preliminary data.</text>
</comment>
<dbReference type="STRING" id="5539.A0A3E2GR62"/>
<dbReference type="InterPro" id="IPR036864">
    <property type="entry name" value="Zn2-C6_fun-type_DNA-bd_sf"/>
</dbReference>
<dbReference type="SUPFAM" id="SSF57701">
    <property type="entry name" value="Zn2/Cys6 DNA-binding domain"/>
    <property type="match status" value="1"/>
</dbReference>
<evidence type="ECO:0000259" key="4">
    <source>
        <dbReference type="PROSITE" id="PS50048"/>
    </source>
</evidence>
<evidence type="ECO:0000313" key="6">
    <source>
        <dbReference type="Proteomes" id="UP000258309"/>
    </source>
</evidence>
<feature type="compositionally biased region" description="Low complexity" evidence="3">
    <location>
        <begin position="839"/>
        <end position="855"/>
    </location>
</feature>
<dbReference type="PROSITE" id="PS00463">
    <property type="entry name" value="ZN2_CY6_FUNGAL_1"/>
    <property type="match status" value="1"/>
</dbReference>
<dbReference type="GO" id="GO:0001080">
    <property type="term" value="P:nitrogen catabolite activation of transcription from RNA polymerase II promoter"/>
    <property type="evidence" value="ECO:0007669"/>
    <property type="project" value="TreeGrafter"/>
</dbReference>
<dbReference type="PANTHER" id="PTHR31668">
    <property type="entry name" value="GLUCOSE TRANSPORT TRANSCRIPTION REGULATOR RGT1-RELATED-RELATED"/>
    <property type="match status" value="1"/>
</dbReference>
<feature type="region of interest" description="Disordered" evidence="3">
    <location>
        <begin position="836"/>
        <end position="870"/>
    </location>
</feature>
<keyword evidence="1" id="KW-0479">Metal-binding</keyword>
<evidence type="ECO:0000256" key="2">
    <source>
        <dbReference type="ARBA" id="ARBA00023242"/>
    </source>
</evidence>
<feature type="region of interest" description="Disordered" evidence="3">
    <location>
        <begin position="220"/>
        <end position="266"/>
    </location>
</feature>
<dbReference type="SMART" id="SM00066">
    <property type="entry name" value="GAL4"/>
    <property type="match status" value="1"/>
</dbReference>
<name>A0A3E2GR62_SCYLI</name>
<protein>
    <recommendedName>
        <fullName evidence="4">Zn(2)-C6 fungal-type domain-containing protein</fullName>
    </recommendedName>
</protein>
<keyword evidence="2" id="KW-0539">Nucleus</keyword>
<dbReference type="OMA" id="HIQADDW"/>
<dbReference type="GO" id="GO:0008270">
    <property type="term" value="F:zinc ion binding"/>
    <property type="evidence" value="ECO:0007669"/>
    <property type="project" value="InterPro"/>
</dbReference>
<gene>
    <name evidence="5" type="ORF">B7463_g12693</name>
</gene>
<accession>A0A3E2GR62</accession>
<dbReference type="GO" id="GO:0005634">
    <property type="term" value="C:nucleus"/>
    <property type="evidence" value="ECO:0007669"/>
    <property type="project" value="TreeGrafter"/>
</dbReference>
<organism evidence="5 6">
    <name type="scientific">Scytalidium lignicola</name>
    <name type="common">Hyphomycete</name>
    <dbReference type="NCBI Taxonomy" id="5539"/>
    <lineage>
        <taxon>Eukaryota</taxon>
        <taxon>Fungi</taxon>
        <taxon>Dikarya</taxon>
        <taxon>Ascomycota</taxon>
        <taxon>Pezizomycotina</taxon>
        <taxon>Leotiomycetes</taxon>
        <taxon>Leotiomycetes incertae sedis</taxon>
        <taxon>Scytalidium</taxon>
    </lineage>
</organism>
<reference evidence="5 6" key="1">
    <citation type="submission" date="2018-05" db="EMBL/GenBank/DDBJ databases">
        <title>Draft genome sequence of Scytalidium lignicola DSM 105466, a ubiquitous saprotrophic fungus.</title>
        <authorList>
            <person name="Buettner E."/>
            <person name="Gebauer A.M."/>
            <person name="Hofrichter M."/>
            <person name="Liers C."/>
            <person name="Kellner H."/>
        </authorList>
    </citation>
    <scope>NUCLEOTIDE SEQUENCE [LARGE SCALE GENOMIC DNA]</scope>
    <source>
        <strain evidence="5 6">DSM 105466</strain>
    </source>
</reference>
<evidence type="ECO:0000256" key="3">
    <source>
        <dbReference type="SAM" id="MobiDB-lite"/>
    </source>
</evidence>
<feature type="region of interest" description="Disordered" evidence="3">
    <location>
        <begin position="158"/>
        <end position="206"/>
    </location>
</feature>
<evidence type="ECO:0000313" key="5">
    <source>
        <dbReference type="EMBL" id="RFU23645.1"/>
    </source>
</evidence>
<sequence length="870" mass="95479">MKRNGILVAPVRPAPSIVRSPWTTTTRVLSVLVIPTRDRGGLCGKSQESRVLESVPEPLPELLIADKENRRELFSHALRREHITASQSQQQQSLSPSDYFNGLELTPPIPPGPRSYKSRKYRPCDFCRARQVACNIIVAPPCALCSSHGRQCTFVERPKKKRRPNTTIVVDDGSGNVNINGNGSSNANGSASSGSGMRNGSTSDGMGQVVDLAAQQQYNPSTTQLSPGFMAQYNGHQFDGQTGHDGQYNSHSSPDQPQHLGGIQDVSPYSIDPYSHMVSMHGVRTRSLDSQSSRSSRFIGETGESNPYLLRHYHYDQNDECTISKVTYRRITTSSSTQNNEFQNDKGDPPVVFMLADDSLARKGEPRVEDDVFAKAREDIASMFTEAEALRLISLYFRFIHPYFPILAKSSFYSMGILSPSIPHTLPLSLLSAMYATTLPFVLYDDLLATTIVHSPPPAAQLFRISWLAVTQELHTPGLATLQACLLLLQRAPTNRYATDTPWKASLVGWTVSLAHTLGLTRECGDWISVPSWELSLRKRLWYGVFIMDKWASLGAGMPSHIRDDDFDVLPLTEADFEPDTTGGNDSVNHSNIMPQMLGEPDVDAHFRLLVELTFILSDIIESFYTLRASRRTSKDFTLSLDLARPLRTRLKAWNDSLPPSLSLHRPDRLDSRGMAQLSGNSSLSLAYIVATMTLFRALMRPLENLSSVEEEDRGIVGSRVAVRAGAKECAKEVVEFVENLGRGALDAFWHSWSRANFAIASSFLMQLLVTAESEAESAEINELVSRWRWAMRVGSGSSGSSLMSLGLLRLDGLMLENGGGGVVVANGVQVGGAGAIGQLGPQQQSQSQSQSQPRHGGHGHGHGHGSISS</sequence>
<feature type="non-terminal residue" evidence="5">
    <location>
        <position position="870"/>
    </location>
</feature>
<evidence type="ECO:0000256" key="1">
    <source>
        <dbReference type="ARBA" id="ARBA00022723"/>
    </source>
</evidence>
<feature type="non-terminal residue" evidence="5">
    <location>
        <position position="1"/>
    </location>
</feature>
<dbReference type="CDD" id="cd00067">
    <property type="entry name" value="GAL4"/>
    <property type="match status" value="1"/>
</dbReference>
<feature type="compositionally biased region" description="Low complexity" evidence="3">
    <location>
        <begin position="173"/>
        <end position="201"/>
    </location>
</feature>
<dbReference type="Gene3D" id="4.10.240.10">
    <property type="entry name" value="Zn(2)-C6 fungal-type DNA-binding domain"/>
    <property type="match status" value="1"/>
</dbReference>
<dbReference type="GO" id="GO:0000981">
    <property type="term" value="F:DNA-binding transcription factor activity, RNA polymerase II-specific"/>
    <property type="evidence" value="ECO:0007669"/>
    <property type="project" value="InterPro"/>
</dbReference>
<dbReference type="AlphaFoldDB" id="A0A3E2GR62"/>
<dbReference type="InterPro" id="IPR001138">
    <property type="entry name" value="Zn2Cys6_DnaBD"/>
</dbReference>
<dbReference type="InterPro" id="IPR007219">
    <property type="entry name" value="XnlR_reg_dom"/>
</dbReference>
<dbReference type="OrthoDB" id="408631at2759"/>